<sequence>MIQRHSSQGCLALVFNKWQPLLWLLGLPSLKWHCKLGLSPSHSHSRRREGSAPPDAHTARRGQEEVAALGRPPHCRHRSLRPAQVRCVLGSRSEGPAAARRALIRPLSSGPAGLQRASRGAPPARLSLISTPRGCAALHRGLRGPCTGGRRGQERGGRRKCARGPLGEPRPSAAGPRSLGLGGRPPFRRAPEAKTKPNQTGGADAAWRRGAGPYVPGGGAPTRPPRNSRGSER</sequence>
<protein>
    <submittedName>
        <fullName evidence="3">Uncharacterized protein LOC116667549</fullName>
    </submittedName>
</protein>
<dbReference type="KEGG" id="cfr:116667549"/>
<accession>A0A8B8U2A2</accession>
<feature type="region of interest" description="Disordered" evidence="1">
    <location>
        <begin position="38"/>
        <end position="69"/>
    </location>
</feature>
<dbReference type="Proteomes" id="UP000694856">
    <property type="component" value="Chromosome 12"/>
</dbReference>
<feature type="compositionally biased region" description="Low complexity" evidence="1">
    <location>
        <begin position="201"/>
        <end position="214"/>
    </location>
</feature>
<gene>
    <name evidence="3" type="primary">LOC116667549</name>
</gene>
<keyword evidence="2" id="KW-1185">Reference proteome</keyword>
<dbReference type="AlphaFoldDB" id="A0A8B8U2A2"/>
<feature type="region of interest" description="Disordered" evidence="1">
    <location>
        <begin position="142"/>
        <end position="233"/>
    </location>
</feature>
<dbReference type="GeneID" id="116667549"/>
<reference evidence="3" key="1">
    <citation type="submission" date="2025-08" db="UniProtKB">
        <authorList>
            <consortium name="RefSeq"/>
        </authorList>
    </citation>
    <scope>IDENTIFICATION</scope>
    <source>
        <tissue evidence="3">Ear skin</tissue>
    </source>
</reference>
<dbReference type="RefSeq" id="XP_032348353.1">
    <property type="nucleotide sequence ID" value="XM_032492462.1"/>
</dbReference>
<proteinExistence type="predicted"/>
<organism evidence="2 3">
    <name type="scientific">Camelus ferus</name>
    <name type="common">Wild bactrian camel</name>
    <name type="synonym">Camelus bactrianus ferus</name>
    <dbReference type="NCBI Taxonomy" id="419612"/>
    <lineage>
        <taxon>Eukaryota</taxon>
        <taxon>Metazoa</taxon>
        <taxon>Chordata</taxon>
        <taxon>Craniata</taxon>
        <taxon>Vertebrata</taxon>
        <taxon>Euteleostomi</taxon>
        <taxon>Mammalia</taxon>
        <taxon>Eutheria</taxon>
        <taxon>Laurasiatheria</taxon>
        <taxon>Artiodactyla</taxon>
        <taxon>Tylopoda</taxon>
        <taxon>Camelidae</taxon>
        <taxon>Camelus</taxon>
    </lineage>
</organism>
<evidence type="ECO:0000313" key="3">
    <source>
        <dbReference type="RefSeq" id="XP_032348353.1"/>
    </source>
</evidence>
<name>A0A8B8U2A2_CAMFR</name>
<evidence type="ECO:0000256" key="1">
    <source>
        <dbReference type="SAM" id="MobiDB-lite"/>
    </source>
</evidence>
<evidence type="ECO:0000313" key="2">
    <source>
        <dbReference type="Proteomes" id="UP000694856"/>
    </source>
</evidence>